<dbReference type="STRING" id="1938817.SAMN06296008_101282"/>
<dbReference type="RefSeq" id="WP_084282069.1">
    <property type="nucleotide sequence ID" value="NZ_FWXJ01000001.1"/>
</dbReference>
<keyword evidence="1" id="KW-0732">Signal</keyword>
<sequence length="139" mass="14894">MKSFNKIIGSTIAATAVVASFAAFAHHSTTMFEHSKTLQITGVVEQMHWTNPHVAVIIKGKEAGSAEETTWLMEMTSPGNLIRAGGWSRNAVKPGDKVVVDFSPLRDGKKGGALKKLVKSDSGEVFTANIRAQEAANLE</sequence>
<feature type="chain" id="PRO_5012709561" description="DUF5666 domain-containing protein" evidence="1">
    <location>
        <begin position="26"/>
        <end position="139"/>
    </location>
</feature>
<dbReference type="InterPro" id="IPR046150">
    <property type="entry name" value="DUF6152"/>
</dbReference>
<proteinExistence type="predicted"/>
<dbReference type="Pfam" id="PF19649">
    <property type="entry name" value="DUF6152"/>
    <property type="match status" value="1"/>
</dbReference>
<evidence type="ECO:0008006" key="4">
    <source>
        <dbReference type="Google" id="ProtNLM"/>
    </source>
</evidence>
<evidence type="ECO:0000313" key="3">
    <source>
        <dbReference type="Proteomes" id="UP000192708"/>
    </source>
</evidence>
<dbReference type="OrthoDB" id="9132735at2"/>
<evidence type="ECO:0000313" key="2">
    <source>
        <dbReference type="EMBL" id="SMC30794.1"/>
    </source>
</evidence>
<dbReference type="Proteomes" id="UP000192708">
    <property type="component" value="Unassembled WGS sequence"/>
</dbReference>
<dbReference type="EMBL" id="FWXJ01000001">
    <property type="protein sequence ID" value="SMC30794.1"/>
    <property type="molecule type" value="Genomic_DNA"/>
</dbReference>
<gene>
    <name evidence="2" type="ORF">SAMN06296008_101282</name>
</gene>
<name>A0A1W1Y3U0_9BURK</name>
<feature type="signal peptide" evidence="1">
    <location>
        <begin position="1"/>
        <end position="25"/>
    </location>
</feature>
<organism evidence="2 3">
    <name type="scientific">Polynucleobacter kasalickyi</name>
    <dbReference type="NCBI Taxonomy" id="1938817"/>
    <lineage>
        <taxon>Bacteria</taxon>
        <taxon>Pseudomonadati</taxon>
        <taxon>Pseudomonadota</taxon>
        <taxon>Betaproteobacteria</taxon>
        <taxon>Burkholderiales</taxon>
        <taxon>Burkholderiaceae</taxon>
        <taxon>Polynucleobacter</taxon>
    </lineage>
</organism>
<reference evidence="2 3" key="1">
    <citation type="submission" date="2017-04" db="EMBL/GenBank/DDBJ databases">
        <authorList>
            <person name="Afonso C.L."/>
            <person name="Miller P.J."/>
            <person name="Scott M.A."/>
            <person name="Spackman E."/>
            <person name="Goraichik I."/>
            <person name="Dimitrov K.M."/>
            <person name="Suarez D.L."/>
            <person name="Swayne D.E."/>
        </authorList>
    </citation>
    <scope>NUCLEOTIDE SEQUENCE [LARGE SCALE GENOMIC DNA]</scope>
    <source>
        <strain evidence="2 3">VK13</strain>
    </source>
</reference>
<keyword evidence="3" id="KW-1185">Reference proteome</keyword>
<dbReference type="AlphaFoldDB" id="A0A1W1Y3U0"/>
<accession>A0A1W1Y3U0</accession>
<protein>
    <recommendedName>
        <fullName evidence="4">DUF5666 domain-containing protein</fullName>
    </recommendedName>
</protein>
<evidence type="ECO:0000256" key="1">
    <source>
        <dbReference type="SAM" id="SignalP"/>
    </source>
</evidence>